<name>A0A317XIU0_9BASI</name>
<dbReference type="InterPro" id="IPR008551">
    <property type="entry name" value="TANGO2"/>
</dbReference>
<dbReference type="GO" id="GO:0007030">
    <property type="term" value="P:Golgi organization"/>
    <property type="evidence" value="ECO:0007669"/>
    <property type="project" value="TreeGrafter"/>
</dbReference>
<dbReference type="PANTHER" id="PTHR17985:SF8">
    <property type="entry name" value="TRANSPORT AND GOLGI ORGANIZATION PROTEIN 2 HOMOLOG"/>
    <property type="match status" value="1"/>
</dbReference>
<dbReference type="PANTHER" id="PTHR17985">
    <property type="entry name" value="SER/THR-RICH PROTEIN T10 IN DGCR REGION"/>
    <property type="match status" value="1"/>
</dbReference>
<keyword evidence="3" id="KW-1185">Reference proteome</keyword>
<evidence type="ECO:0000313" key="2">
    <source>
        <dbReference type="EMBL" id="PWY98011.1"/>
    </source>
</evidence>
<dbReference type="Proteomes" id="UP000246740">
    <property type="component" value="Unassembled WGS sequence"/>
</dbReference>
<proteinExistence type="predicted"/>
<feature type="region of interest" description="Disordered" evidence="1">
    <location>
        <begin position="287"/>
        <end position="307"/>
    </location>
</feature>
<evidence type="ECO:0000256" key="1">
    <source>
        <dbReference type="SAM" id="MobiDB-lite"/>
    </source>
</evidence>
<dbReference type="EMBL" id="KZ819200">
    <property type="protein sequence ID" value="PWY98011.1"/>
    <property type="molecule type" value="Genomic_DNA"/>
</dbReference>
<dbReference type="Pfam" id="PF05742">
    <property type="entry name" value="TANGO2"/>
    <property type="match status" value="1"/>
</dbReference>
<protein>
    <recommendedName>
        <fullName evidence="4">DUF833-domain-containing protein</fullName>
    </recommendedName>
</protein>
<dbReference type="OrthoDB" id="191601at2759"/>
<feature type="region of interest" description="Disordered" evidence="1">
    <location>
        <begin position="191"/>
        <end position="217"/>
    </location>
</feature>
<evidence type="ECO:0008006" key="4">
    <source>
        <dbReference type="Google" id="ProtNLM"/>
    </source>
</evidence>
<reference evidence="2 3" key="1">
    <citation type="journal article" date="2018" name="Mol. Biol. Evol.">
        <title>Broad Genomic Sampling Reveals a Smut Pathogenic Ancestry of the Fungal Clade Ustilaginomycotina.</title>
        <authorList>
            <person name="Kijpornyongpan T."/>
            <person name="Mondo S.J."/>
            <person name="Barry K."/>
            <person name="Sandor L."/>
            <person name="Lee J."/>
            <person name="Lipzen A."/>
            <person name="Pangilinan J."/>
            <person name="LaButti K."/>
            <person name="Hainaut M."/>
            <person name="Henrissat B."/>
            <person name="Grigoriev I.V."/>
            <person name="Spatafora J.W."/>
            <person name="Aime M.C."/>
        </authorList>
    </citation>
    <scope>NUCLEOTIDE SEQUENCE [LARGE SCALE GENOMIC DNA]</scope>
    <source>
        <strain evidence="2 3">MCA 3645</strain>
    </source>
</reference>
<gene>
    <name evidence="2" type="ORF">BCV70DRAFT_165509</name>
</gene>
<sequence>MCVIFWTTSDPNFDLVVASNRDEFLARPTIPAGWHSFSTASNHTGESGPSEQHDEPGGPILSARDASGGGTWLGITQNGSFATLTNFTEATPPLPDHLKAFESRGRLVRDWLEQQARREKQAQQQPPRTVQQAASDVTAYLESLAGKLDHFPGFNLLVGTLSQQGGVVGYMTNRTPDGKVCVDRSPDLFLPSQKTSASTTAASAEKPKADQQAEATGRMSNSVLSEPWNKVTTGSALFQAALDRYSINTTERQQELIESLFDLLWTPPPAPIRERSDLRNSILVTPIPLPSPSAPPSSSTPQSGQGAKWYATRTSTVILIPKSNREFGSKGGPAHAVFVERDTYGLDTGARGTESKDGTSAGADTHGSQRLFKWHLQ</sequence>
<feature type="compositionally biased region" description="Polar residues" evidence="1">
    <location>
        <begin position="36"/>
        <end position="50"/>
    </location>
</feature>
<dbReference type="GO" id="GO:0009306">
    <property type="term" value="P:protein secretion"/>
    <property type="evidence" value="ECO:0007669"/>
    <property type="project" value="TreeGrafter"/>
</dbReference>
<organism evidence="2 3">
    <name type="scientific">Testicularia cyperi</name>
    <dbReference type="NCBI Taxonomy" id="1882483"/>
    <lineage>
        <taxon>Eukaryota</taxon>
        <taxon>Fungi</taxon>
        <taxon>Dikarya</taxon>
        <taxon>Basidiomycota</taxon>
        <taxon>Ustilaginomycotina</taxon>
        <taxon>Ustilaginomycetes</taxon>
        <taxon>Ustilaginales</taxon>
        <taxon>Anthracoideaceae</taxon>
        <taxon>Testicularia</taxon>
    </lineage>
</organism>
<feature type="region of interest" description="Disordered" evidence="1">
    <location>
        <begin position="36"/>
        <end position="68"/>
    </location>
</feature>
<dbReference type="AlphaFoldDB" id="A0A317XIU0"/>
<feature type="compositionally biased region" description="Low complexity" evidence="1">
    <location>
        <begin position="195"/>
        <end position="204"/>
    </location>
</feature>
<feature type="region of interest" description="Disordered" evidence="1">
    <location>
        <begin position="346"/>
        <end position="377"/>
    </location>
</feature>
<accession>A0A317XIU0</accession>
<dbReference type="InParanoid" id="A0A317XIU0"/>
<evidence type="ECO:0000313" key="3">
    <source>
        <dbReference type="Proteomes" id="UP000246740"/>
    </source>
</evidence>
<dbReference type="GO" id="GO:0005794">
    <property type="term" value="C:Golgi apparatus"/>
    <property type="evidence" value="ECO:0007669"/>
    <property type="project" value="TreeGrafter"/>
</dbReference>